<dbReference type="InterPro" id="IPR028098">
    <property type="entry name" value="Glyco_trans_4-like_N"/>
</dbReference>
<name>A0A7W7B0F9_9SPHN</name>
<evidence type="ECO:0000313" key="3">
    <source>
        <dbReference type="EMBL" id="MBB4631766.1"/>
    </source>
</evidence>
<protein>
    <submittedName>
        <fullName evidence="3">Glycosyltransferase involved in cell wall biosynthesis</fullName>
    </submittedName>
</protein>
<dbReference type="AlphaFoldDB" id="A0A7W7B0F9"/>
<proteinExistence type="predicted"/>
<feature type="domain" description="Glycosyl transferase family 1" evidence="1">
    <location>
        <begin position="176"/>
        <end position="336"/>
    </location>
</feature>
<dbReference type="CDD" id="cd03801">
    <property type="entry name" value="GT4_PimA-like"/>
    <property type="match status" value="1"/>
</dbReference>
<dbReference type="RefSeq" id="WP_184067016.1">
    <property type="nucleotide sequence ID" value="NZ_JACHNZ010000012.1"/>
</dbReference>
<reference evidence="3 4" key="1">
    <citation type="submission" date="2020-08" db="EMBL/GenBank/DDBJ databases">
        <title>Genomic Encyclopedia of Type Strains, Phase IV (KMG-IV): sequencing the most valuable type-strain genomes for metagenomic binning, comparative biology and taxonomic classification.</title>
        <authorList>
            <person name="Goeker M."/>
        </authorList>
    </citation>
    <scope>NUCLEOTIDE SEQUENCE [LARGE SCALE GENOMIC DNA]</scope>
    <source>
        <strain evidence="3 4">DSM 17328</strain>
    </source>
</reference>
<feature type="domain" description="Glycosyltransferase subfamily 4-like N-terminal" evidence="2">
    <location>
        <begin position="42"/>
        <end position="147"/>
    </location>
</feature>
<organism evidence="3 4">
    <name type="scientific">Sphingosinicella soli</name>
    <dbReference type="NCBI Taxonomy" id="333708"/>
    <lineage>
        <taxon>Bacteria</taxon>
        <taxon>Pseudomonadati</taxon>
        <taxon>Pseudomonadota</taxon>
        <taxon>Alphaproteobacteria</taxon>
        <taxon>Sphingomonadales</taxon>
        <taxon>Sphingosinicellaceae</taxon>
        <taxon>Sphingosinicella</taxon>
    </lineage>
</organism>
<dbReference type="Proteomes" id="UP000566324">
    <property type="component" value="Unassembled WGS sequence"/>
</dbReference>
<dbReference type="SUPFAM" id="SSF53756">
    <property type="entry name" value="UDP-Glycosyltransferase/glycogen phosphorylase"/>
    <property type="match status" value="1"/>
</dbReference>
<dbReference type="GO" id="GO:0016757">
    <property type="term" value="F:glycosyltransferase activity"/>
    <property type="evidence" value="ECO:0007669"/>
    <property type="project" value="InterPro"/>
</dbReference>
<dbReference type="PANTHER" id="PTHR45947:SF3">
    <property type="entry name" value="SULFOQUINOVOSYL TRANSFERASE SQD2"/>
    <property type="match status" value="1"/>
</dbReference>
<keyword evidence="3" id="KW-0808">Transferase</keyword>
<sequence length="357" mass="39163">MKKRILVVSNMYPSARNPSYGIFVKKCVDALNVHGHATDVVGLAEQPSLGRKIPAYLGFAMKANWRILIGGYDLVYVHHPLQGLIAISPAILARRQPYVLNFHGDDLLPSTLRGRLFQCCVAHFYRTATAVLVPSAHFKQLFDHHFGNDGLSAKIFSSGGVSDLYYDPQEPPTDTETRGPTALFLSRLVEGKGWRDFIAVAALIHLARPDFRFTIAGTGPDAALIAQEITRQGLADVMTLTGATSQATNRALFRAHRYFIFPTRFNESLALVNLEAMASGCITLSADFPASSEYLATGINGFRISLNGFAEDAARRILALEAAPIETRRAIARKAQATAGRYQERIVMSHLPDLLHA</sequence>
<dbReference type="Gene3D" id="3.40.50.2000">
    <property type="entry name" value="Glycogen Phosphorylase B"/>
    <property type="match status" value="2"/>
</dbReference>
<dbReference type="Pfam" id="PF13439">
    <property type="entry name" value="Glyco_transf_4"/>
    <property type="match status" value="1"/>
</dbReference>
<gene>
    <name evidence="3" type="ORF">GGQ98_001380</name>
</gene>
<dbReference type="EMBL" id="JACHNZ010000012">
    <property type="protein sequence ID" value="MBB4631766.1"/>
    <property type="molecule type" value="Genomic_DNA"/>
</dbReference>
<dbReference type="InterPro" id="IPR001296">
    <property type="entry name" value="Glyco_trans_1"/>
</dbReference>
<keyword evidence="4" id="KW-1185">Reference proteome</keyword>
<dbReference type="InterPro" id="IPR050194">
    <property type="entry name" value="Glycosyltransferase_grp1"/>
</dbReference>
<evidence type="ECO:0000313" key="4">
    <source>
        <dbReference type="Proteomes" id="UP000566324"/>
    </source>
</evidence>
<comment type="caution">
    <text evidence="3">The sequence shown here is derived from an EMBL/GenBank/DDBJ whole genome shotgun (WGS) entry which is preliminary data.</text>
</comment>
<accession>A0A7W7B0F9</accession>
<evidence type="ECO:0000259" key="1">
    <source>
        <dbReference type="Pfam" id="PF00534"/>
    </source>
</evidence>
<dbReference type="PANTHER" id="PTHR45947">
    <property type="entry name" value="SULFOQUINOVOSYL TRANSFERASE SQD2"/>
    <property type="match status" value="1"/>
</dbReference>
<evidence type="ECO:0000259" key="2">
    <source>
        <dbReference type="Pfam" id="PF13439"/>
    </source>
</evidence>
<dbReference type="Pfam" id="PF00534">
    <property type="entry name" value="Glycos_transf_1"/>
    <property type="match status" value="1"/>
</dbReference>